<feature type="region of interest" description="Disordered" evidence="1">
    <location>
        <begin position="174"/>
        <end position="193"/>
    </location>
</feature>
<accession>A0ABU3V4X0</accession>
<dbReference type="Proteomes" id="UP001257627">
    <property type="component" value="Unassembled WGS sequence"/>
</dbReference>
<comment type="caution">
    <text evidence="2">The sequence shown here is derived from an EMBL/GenBank/DDBJ whole genome shotgun (WGS) entry which is preliminary data.</text>
</comment>
<organism evidence="2 3">
    <name type="scientific">Streptomyces mirabilis</name>
    <dbReference type="NCBI Taxonomy" id="68239"/>
    <lineage>
        <taxon>Bacteria</taxon>
        <taxon>Bacillati</taxon>
        <taxon>Actinomycetota</taxon>
        <taxon>Actinomycetes</taxon>
        <taxon>Kitasatosporales</taxon>
        <taxon>Streptomycetaceae</taxon>
        <taxon>Streptomyces</taxon>
    </lineage>
</organism>
<evidence type="ECO:0000313" key="2">
    <source>
        <dbReference type="EMBL" id="MDU9001223.1"/>
    </source>
</evidence>
<sequence length="260" mass="27840">MSSSKTKSSQANKRGGLPDDSALDAFSIDSKAAQAAFAPRARRSTPAAGSDGTGPGENGGAEAISSPMPTAPVPAPEAEAAPPSAVVRIRATTLDVRPAATAAVEIPAASTISAGTDLTQCTIMVERQVRKRFELYQTNLRAQTGWEPTNAVVVRRAFLHAKKNDLWGELRERTRHRQQPVSEEDYDPDGLFGDVPARRVDRGAVKDSTQQSFRPSRQELAVYDGYAAAHGFDNRSDFLDAVLDGFLPALPAAPRRATTR</sequence>
<evidence type="ECO:0008006" key="4">
    <source>
        <dbReference type="Google" id="ProtNLM"/>
    </source>
</evidence>
<keyword evidence="2" id="KW-0614">Plasmid</keyword>
<evidence type="ECO:0000313" key="3">
    <source>
        <dbReference type="Proteomes" id="UP001257627"/>
    </source>
</evidence>
<gene>
    <name evidence="2" type="ORF">PU648_55055</name>
</gene>
<protein>
    <recommendedName>
        <fullName evidence="4">DivIVA domain-containing protein</fullName>
    </recommendedName>
</protein>
<proteinExistence type="predicted"/>
<dbReference type="RefSeq" id="WP_266943997.1">
    <property type="nucleotide sequence ID" value="NZ_JAPEMK010000002.1"/>
</dbReference>
<name>A0ABU3V4X0_9ACTN</name>
<evidence type="ECO:0000256" key="1">
    <source>
        <dbReference type="SAM" id="MobiDB-lite"/>
    </source>
</evidence>
<keyword evidence="3" id="KW-1185">Reference proteome</keyword>
<feature type="compositionally biased region" description="Polar residues" evidence="1">
    <location>
        <begin position="1"/>
        <end position="12"/>
    </location>
</feature>
<feature type="region of interest" description="Disordered" evidence="1">
    <location>
        <begin position="1"/>
        <end position="80"/>
    </location>
</feature>
<dbReference type="EMBL" id="JARAKF010000003">
    <property type="protein sequence ID" value="MDU9001223.1"/>
    <property type="molecule type" value="Genomic_DNA"/>
</dbReference>
<geneLocation type="plasmid" evidence="2">
    <name>unnamed1</name>
</geneLocation>
<reference evidence="2 3" key="1">
    <citation type="submission" date="2023-02" db="EMBL/GenBank/DDBJ databases">
        <authorList>
            <person name="Maleckis M."/>
        </authorList>
    </citation>
    <scope>NUCLEOTIDE SEQUENCE [LARGE SCALE GENOMIC DNA]</scope>
    <source>
        <strain evidence="2 3">P8-A2</strain>
        <plasmid evidence="2">unnamed1</plasmid>
    </source>
</reference>